<feature type="transmembrane region" description="Helical" evidence="1">
    <location>
        <begin position="24"/>
        <end position="46"/>
    </location>
</feature>
<dbReference type="Proteomes" id="UP000745663">
    <property type="component" value="Unassembled WGS sequence"/>
</dbReference>
<evidence type="ECO:0000313" key="2">
    <source>
        <dbReference type="EMBL" id="MBM5458802.1"/>
    </source>
</evidence>
<reference evidence="2 3" key="1">
    <citation type="submission" date="2020-08" db="EMBL/GenBank/DDBJ databases">
        <title>Description of novel Pseudomonas species.</title>
        <authorList>
            <person name="Duman M."/>
            <person name="Mulet M."/>
            <person name="Altun S."/>
            <person name="Saticioglu I.B."/>
            <person name="Lalucat J."/>
            <person name="Garcia-Valdes E."/>
        </authorList>
    </citation>
    <scope>NUCLEOTIDE SEQUENCE [LARGE SCALE GENOMIC DNA]</scope>
    <source>
        <strain evidence="2 3">P66</strain>
    </source>
</reference>
<organism evidence="2 3">
    <name type="scientific">Pseudomonas arcuscaelestis</name>
    <dbReference type="NCBI Taxonomy" id="2710591"/>
    <lineage>
        <taxon>Bacteria</taxon>
        <taxon>Pseudomonadati</taxon>
        <taxon>Pseudomonadota</taxon>
        <taxon>Gammaproteobacteria</taxon>
        <taxon>Pseudomonadales</taxon>
        <taxon>Pseudomonadaceae</taxon>
        <taxon>Pseudomonas</taxon>
    </lineage>
</organism>
<protein>
    <recommendedName>
        <fullName evidence="4">MFS transporter</fullName>
    </recommendedName>
</protein>
<keyword evidence="1" id="KW-0472">Membrane</keyword>
<evidence type="ECO:0000313" key="3">
    <source>
        <dbReference type="Proteomes" id="UP000745663"/>
    </source>
</evidence>
<dbReference type="RefSeq" id="WP_203584735.1">
    <property type="nucleotide sequence ID" value="NZ_JACOPV010000008.1"/>
</dbReference>
<dbReference type="EMBL" id="JACOPV010000008">
    <property type="protein sequence ID" value="MBM5458802.1"/>
    <property type="molecule type" value="Genomic_DNA"/>
</dbReference>
<evidence type="ECO:0000256" key="1">
    <source>
        <dbReference type="SAM" id="Phobius"/>
    </source>
</evidence>
<sequence length="109" mass="11518">MASDLKHSSGEVQVGPYRYTHNRFLLVLALCALLMHIVSGMVGIPAEPGMSLIGRLATPQMVWALLLLPVCGLGGFFLNRSGHRDTALSCALIASGFLLGAGVYTYAIG</sequence>
<name>A0ABS2BYW1_9PSED</name>
<feature type="transmembrane region" description="Helical" evidence="1">
    <location>
        <begin position="61"/>
        <end position="79"/>
    </location>
</feature>
<accession>A0ABS2BYW1</accession>
<feature type="transmembrane region" description="Helical" evidence="1">
    <location>
        <begin position="86"/>
        <end position="107"/>
    </location>
</feature>
<evidence type="ECO:0008006" key="4">
    <source>
        <dbReference type="Google" id="ProtNLM"/>
    </source>
</evidence>
<gene>
    <name evidence="2" type="ORF">H8F21_14635</name>
</gene>
<keyword evidence="3" id="KW-1185">Reference proteome</keyword>
<proteinExistence type="predicted"/>
<comment type="caution">
    <text evidence="2">The sequence shown here is derived from an EMBL/GenBank/DDBJ whole genome shotgun (WGS) entry which is preliminary data.</text>
</comment>
<keyword evidence="1" id="KW-0812">Transmembrane</keyword>
<keyword evidence="1" id="KW-1133">Transmembrane helix</keyword>